<name>A0A381WCL3_9ZZZZ</name>
<protein>
    <submittedName>
        <fullName evidence="1">Uncharacterized protein</fullName>
    </submittedName>
</protein>
<reference evidence="1" key="1">
    <citation type="submission" date="2018-05" db="EMBL/GenBank/DDBJ databases">
        <authorList>
            <person name="Lanie J.A."/>
            <person name="Ng W.-L."/>
            <person name="Kazmierczak K.M."/>
            <person name="Andrzejewski T.M."/>
            <person name="Davidsen T.M."/>
            <person name="Wayne K.J."/>
            <person name="Tettelin H."/>
            <person name="Glass J.I."/>
            <person name="Rusch D."/>
            <person name="Podicherti R."/>
            <person name="Tsui H.-C.T."/>
            <person name="Winkler M.E."/>
        </authorList>
    </citation>
    <scope>NUCLEOTIDE SEQUENCE</scope>
</reference>
<proteinExistence type="predicted"/>
<organism evidence="1">
    <name type="scientific">marine metagenome</name>
    <dbReference type="NCBI Taxonomy" id="408172"/>
    <lineage>
        <taxon>unclassified sequences</taxon>
        <taxon>metagenomes</taxon>
        <taxon>ecological metagenomes</taxon>
    </lineage>
</organism>
<gene>
    <name evidence="1" type="ORF">METZ01_LOCUS103120</name>
</gene>
<sequence>MMPRNYLKKNKYYPALAIILLIALQSCASKPKVKPQQTIHPVITIDTIRGDFKSNTITADEYYLYMTYTIFSQDSLPGNYKGIVGPRDGTPIIMEVKRAYHSLQPETQKIIRQWIKPLPPKPTRRKP</sequence>
<evidence type="ECO:0000313" key="1">
    <source>
        <dbReference type="EMBL" id="SVA50266.1"/>
    </source>
</evidence>
<dbReference type="AlphaFoldDB" id="A0A381WCL3"/>
<accession>A0A381WCL3</accession>
<dbReference type="PROSITE" id="PS51257">
    <property type="entry name" value="PROKAR_LIPOPROTEIN"/>
    <property type="match status" value="1"/>
</dbReference>
<dbReference type="EMBL" id="UINC01011382">
    <property type="protein sequence ID" value="SVA50266.1"/>
    <property type="molecule type" value="Genomic_DNA"/>
</dbReference>